<feature type="region of interest" description="Disordered" evidence="1">
    <location>
        <begin position="46"/>
        <end position="126"/>
    </location>
</feature>
<feature type="compositionally biased region" description="Acidic residues" evidence="1">
    <location>
        <begin position="93"/>
        <end position="104"/>
    </location>
</feature>
<sequence>MDRQRYCQQKYSFLVVASTSKFQPQLQVSQKAANVAMGDRLKRDLQKLHRKKTAPVTSTPLSDDLDDTEIDLFQNRDESEQRRSRKRAAVLDSESEQEDNDDDNNDGRTEFENSLLQGTSASPQKTHVVLDDDVVKALKELPGIVSSLKNVLEAMKQG</sequence>
<protein>
    <submittedName>
        <fullName evidence="2">Uncharacterized protein</fullName>
    </submittedName>
</protein>
<evidence type="ECO:0000256" key="1">
    <source>
        <dbReference type="SAM" id="MobiDB-lite"/>
    </source>
</evidence>
<gene>
    <name evidence="2" type="ORF">HF521_021038</name>
</gene>
<dbReference type="AlphaFoldDB" id="A0A8T0BEX5"/>
<proteinExistence type="predicted"/>
<name>A0A8T0BEX5_SILME</name>
<dbReference type="Proteomes" id="UP000606274">
    <property type="component" value="Unassembled WGS sequence"/>
</dbReference>
<evidence type="ECO:0000313" key="3">
    <source>
        <dbReference type="Proteomes" id="UP000606274"/>
    </source>
</evidence>
<accession>A0A8T0BEX5</accession>
<organism evidence="2 3">
    <name type="scientific">Silurus meridionalis</name>
    <name type="common">Southern catfish</name>
    <name type="synonym">Silurus soldatovi meridionalis</name>
    <dbReference type="NCBI Taxonomy" id="175797"/>
    <lineage>
        <taxon>Eukaryota</taxon>
        <taxon>Metazoa</taxon>
        <taxon>Chordata</taxon>
        <taxon>Craniata</taxon>
        <taxon>Vertebrata</taxon>
        <taxon>Euteleostomi</taxon>
        <taxon>Actinopterygii</taxon>
        <taxon>Neopterygii</taxon>
        <taxon>Teleostei</taxon>
        <taxon>Ostariophysi</taxon>
        <taxon>Siluriformes</taxon>
        <taxon>Siluridae</taxon>
        <taxon>Silurus</taxon>
    </lineage>
</organism>
<dbReference type="EMBL" id="JABFDY010000007">
    <property type="protein sequence ID" value="KAF7705752.1"/>
    <property type="molecule type" value="Genomic_DNA"/>
</dbReference>
<feature type="compositionally biased region" description="Polar residues" evidence="1">
    <location>
        <begin position="112"/>
        <end position="125"/>
    </location>
</feature>
<keyword evidence="3" id="KW-1185">Reference proteome</keyword>
<comment type="caution">
    <text evidence="2">The sequence shown here is derived from an EMBL/GenBank/DDBJ whole genome shotgun (WGS) entry which is preliminary data.</text>
</comment>
<reference evidence="2" key="1">
    <citation type="submission" date="2020-08" db="EMBL/GenBank/DDBJ databases">
        <title>Chromosome-level assembly of Southern catfish (Silurus meridionalis) provides insights into visual adaptation to the nocturnal and benthic lifestyles.</title>
        <authorList>
            <person name="Zhang Y."/>
            <person name="Wang D."/>
            <person name="Peng Z."/>
        </authorList>
    </citation>
    <scope>NUCLEOTIDE SEQUENCE</scope>
    <source>
        <strain evidence="2">SWU-2019-XX</strain>
        <tissue evidence="2">Muscle</tissue>
    </source>
</reference>
<evidence type="ECO:0000313" key="2">
    <source>
        <dbReference type="EMBL" id="KAF7705752.1"/>
    </source>
</evidence>